<dbReference type="PROSITE" id="PS50893">
    <property type="entry name" value="ABC_TRANSPORTER_2"/>
    <property type="match status" value="1"/>
</dbReference>
<dbReference type="InterPro" id="IPR027417">
    <property type="entry name" value="P-loop_NTPase"/>
</dbReference>
<protein>
    <submittedName>
        <fullName evidence="8">Branched-chain amino acid transport system ATP-binding protein</fullName>
    </submittedName>
</protein>
<dbReference type="Proteomes" id="UP000571084">
    <property type="component" value="Unassembled WGS sequence"/>
</dbReference>
<dbReference type="EMBL" id="JACHHQ010000006">
    <property type="protein sequence ID" value="MBB5201145.1"/>
    <property type="molecule type" value="Genomic_DNA"/>
</dbReference>
<dbReference type="GO" id="GO:0016887">
    <property type="term" value="F:ATP hydrolysis activity"/>
    <property type="evidence" value="ECO:0007669"/>
    <property type="project" value="InterPro"/>
</dbReference>
<dbReference type="RefSeq" id="WP_168056725.1">
    <property type="nucleotide sequence ID" value="NZ_JAAOZT010000012.1"/>
</dbReference>
<evidence type="ECO:0000256" key="5">
    <source>
        <dbReference type="ARBA" id="ARBA00022840"/>
    </source>
</evidence>
<dbReference type="CDD" id="cd03224">
    <property type="entry name" value="ABC_TM1139_LivF_branched"/>
    <property type="match status" value="1"/>
</dbReference>
<comment type="caution">
    <text evidence="8">The sequence shown here is derived from an EMBL/GenBank/DDBJ whole genome shotgun (WGS) entry which is preliminary data.</text>
</comment>
<dbReference type="SMART" id="SM00382">
    <property type="entry name" value="AAA"/>
    <property type="match status" value="1"/>
</dbReference>
<comment type="similarity">
    <text evidence="1">Belongs to the ABC transporter superfamily.</text>
</comment>
<dbReference type="PROSITE" id="PS00211">
    <property type="entry name" value="ABC_TRANSPORTER_1"/>
    <property type="match status" value="1"/>
</dbReference>
<evidence type="ECO:0000256" key="6">
    <source>
        <dbReference type="ARBA" id="ARBA00022970"/>
    </source>
</evidence>
<evidence type="ECO:0000313" key="9">
    <source>
        <dbReference type="Proteomes" id="UP000571084"/>
    </source>
</evidence>
<proteinExistence type="inferred from homology"/>
<dbReference type="GO" id="GO:0015658">
    <property type="term" value="F:branched-chain amino acid transmembrane transporter activity"/>
    <property type="evidence" value="ECO:0007669"/>
    <property type="project" value="TreeGrafter"/>
</dbReference>
<dbReference type="InterPro" id="IPR003439">
    <property type="entry name" value="ABC_transporter-like_ATP-bd"/>
</dbReference>
<feature type="domain" description="ABC transporter" evidence="7">
    <location>
        <begin position="5"/>
        <end position="243"/>
    </location>
</feature>
<dbReference type="InterPro" id="IPR017871">
    <property type="entry name" value="ABC_transporter-like_CS"/>
</dbReference>
<organism evidence="8 9">
    <name type="scientific">Glaciimonas immobilis</name>
    <dbReference type="NCBI Taxonomy" id="728004"/>
    <lineage>
        <taxon>Bacteria</taxon>
        <taxon>Pseudomonadati</taxon>
        <taxon>Pseudomonadota</taxon>
        <taxon>Betaproteobacteria</taxon>
        <taxon>Burkholderiales</taxon>
        <taxon>Oxalobacteraceae</taxon>
        <taxon>Glaciimonas</taxon>
    </lineage>
</organism>
<evidence type="ECO:0000256" key="1">
    <source>
        <dbReference type="ARBA" id="ARBA00005417"/>
    </source>
</evidence>
<evidence type="ECO:0000313" key="8">
    <source>
        <dbReference type="EMBL" id="MBB5201145.1"/>
    </source>
</evidence>
<keyword evidence="5 8" id="KW-0067">ATP-binding</keyword>
<evidence type="ECO:0000259" key="7">
    <source>
        <dbReference type="PROSITE" id="PS50893"/>
    </source>
</evidence>
<dbReference type="GO" id="GO:0005524">
    <property type="term" value="F:ATP binding"/>
    <property type="evidence" value="ECO:0007669"/>
    <property type="project" value="UniProtKB-KW"/>
</dbReference>
<keyword evidence="3" id="KW-0472">Membrane</keyword>
<accession>A0A840RTJ5</accession>
<dbReference type="AlphaFoldDB" id="A0A840RTJ5"/>
<dbReference type="SUPFAM" id="SSF52540">
    <property type="entry name" value="P-loop containing nucleoside triphosphate hydrolases"/>
    <property type="match status" value="1"/>
</dbReference>
<dbReference type="Pfam" id="PF00005">
    <property type="entry name" value="ABC_tran"/>
    <property type="match status" value="1"/>
</dbReference>
<dbReference type="PANTHER" id="PTHR43820">
    <property type="entry name" value="HIGH-AFFINITY BRANCHED-CHAIN AMINO ACID TRANSPORT ATP-BINDING PROTEIN LIVF"/>
    <property type="match status" value="1"/>
</dbReference>
<evidence type="ECO:0000256" key="2">
    <source>
        <dbReference type="ARBA" id="ARBA00022448"/>
    </source>
</evidence>
<keyword evidence="9" id="KW-1185">Reference proteome</keyword>
<name>A0A840RTJ5_9BURK</name>
<dbReference type="Gene3D" id="3.40.50.300">
    <property type="entry name" value="P-loop containing nucleotide triphosphate hydrolases"/>
    <property type="match status" value="1"/>
</dbReference>
<dbReference type="InterPro" id="IPR003593">
    <property type="entry name" value="AAA+_ATPase"/>
</dbReference>
<dbReference type="InterPro" id="IPR052156">
    <property type="entry name" value="BCAA_Transport_ATP-bd_LivF"/>
</dbReference>
<evidence type="ECO:0000256" key="3">
    <source>
        <dbReference type="ARBA" id="ARBA00022475"/>
    </source>
</evidence>
<gene>
    <name evidence="8" type="ORF">HNR39_002994</name>
</gene>
<keyword evidence="3" id="KW-1003">Cell membrane</keyword>
<keyword evidence="6" id="KW-0029">Amino-acid transport</keyword>
<keyword evidence="2" id="KW-0813">Transport</keyword>
<keyword evidence="4" id="KW-0547">Nucleotide-binding</keyword>
<reference evidence="8 9" key="1">
    <citation type="submission" date="2020-08" db="EMBL/GenBank/DDBJ databases">
        <title>Genomic Encyclopedia of Type Strains, Phase IV (KMG-IV): sequencing the most valuable type-strain genomes for metagenomic binning, comparative biology and taxonomic classification.</title>
        <authorList>
            <person name="Goeker M."/>
        </authorList>
    </citation>
    <scope>NUCLEOTIDE SEQUENCE [LARGE SCALE GENOMIC DNA]</scope>
    <source>
        <strain evidence="8 9">DSM 23240</strain>
    </source>
</reference>
<sequence>MEIMLNVENLSVAYARKGLALDGVSLQLPAGRIVALLGANGAGKTTLIRAITGLLAVHGGGVTAGSVNFNGTEILGLPPHRLVRLGMAQVPEGRLVFKQLTVEENLQVGAAILPRAAVQERMEAVYQLFPRLLERRRQAAGWLSGGEQQMLALGRALVAGPRLLLVDELSLGLAPLIVESIYEQLKIVGDTLGTSMLVVEQNARLALEFASTAYVLERGRIVLSGSATEVGASDLVRQSYLGSQRADEVLA</sequence>
<evidence type="ECO:0000256" key="4">
    <source>
        <dbReference type="ARBA" id="ARBA00022741"/>
    </source>
</evidence>
<dbReference type="GO" id="GO:0015807">
    <property type="term" value="P:L-amino acid transport"/>
    <property type="evidence" value="ECO:0007669"/>
    <property type="project" value="TreeGrafter"/>
</dbReference>
<dbReference type="PANTHER" id="PTHR43820:SF4">
    <property type="entry name" value="HIGH-AFFINITY BRANCHED-CHAIN AMINO ACID TRANSPORT ATP-BINDING PROTEIN LIVF"/>
    <property type="match status" value="1"/>
</dbReference>